<reference evidence="1 2" key="1">
    <citation type="submission" date="2019-06" db="EMBL/GenBank/DDBJ databases">
        <authorList>
            <person name="Palmer J.M."/>
        </authorList>
    </citation>
    <scope>NUCLEOTIDE SEQUENCE [LARGE SCALE GENOMIC DNA]</scope>
    <source>
        <strain evidence="1 2">TWF102</strain>
    </source>
</reference>
<evidence type="ECO:0000313" key="1">
    <source>
        <dbReference type="EMBL" id="KAF3078407.1"/>
    </source>
</evidence>
<gene>
    <name evidence="1" type="ORF">TWF102_003548</name>
</gene>
<evidence type="ECO:0000313" key="2">
    <source>
        <dbReference type="Proteomes" id="UP000475325"/>
    </source>
</evidence>
<organism evidence="1 2">
    <name type="scientific">Orbilia oligospora</name>
    <name type="common">Nematode-trapping fungus</name>
    <name type="synonym">Arthrobotrys oligospora</name>
    <dbReference type="NCBI Taxonomy" id="2813651"/>
    <lineage>
        <taxon>Eukaryota</taxon>
        <taxon>Fungi</taxon>
        <taxon>Dikarya</taxon>
        <taxon>Ascomycota</taxon>
        <taxon>Pezizomycotina</taxon>
        <taxon>Orbiliomycetes</taxon>
        <taxon>Orbiliales</taxon>
        <taxon>Orbiliaceae</taxon>
        <taxon>Orbilia</taxon>
    </lineage>
</organism>
<name>A0A7C8J3D5_ORBOL</name>
<protein>
    <submittedName>
        <fullName evidence="1">Uncharacterized protein</fullName>
    </submittedName>
</protein>
<dbReference type="AlphaFoldDB" id="A0A7C8J3D5"/>
<accession>A0A7C8J3D5</accession>
<proteinExistence type="predicted"/>
<comment type="caution">
    <text evidence="1">The sequence shown here is derived from an EMBL/GenBank/DDBJ whole genome shotgun (WGS) entry which is preliminary data.</text>
</comment>
<dbReference type="EMBL" id="WIQW01000174">
    <property type="protein sequence ID" value="KAF3078407.1"/>
    <property type="molecule type" value="Genomic_DNA"/>
</dbReference>
<dbReference type="Proteomes" id="UP000475325">
    <property type="component" value="Unassembled WGS sequence"/>
</dbReference>
<sequence>MWIICSSVYCCNSLVCPSFASSKTLRSSRLSLSKTASGEALFNTDGNVEWDQGFELIDITAIDNDVSTDGSSDDVACKSEEVIGNLGGTEVLSVETGDEDCLTAVWVEFLMDRTLWEDV</sequence>